<proteinExistence type="predicted"/>
<organism evidence="1 2">
    <name type="scientific">Helianthus annuus</name>
    <name type="common">Common sunflower</name>
    <dbReference type="NCBI Taxonomy" id="4232"/>
    <lineage>
        <taxon>Eukaryota</taxon>
        <taxon>Viridiplantae</taxon>
        <taxon>Streptophyta</taxon>
        <taxon>Embryophyta</taxon>
        <taxon>Tracheophyta</taxon>
        <taxon>Spermatophyta</taxon>
        <taxon>Magnoliopsida</taxon>
        <taxon>eudicotyledons</taxon>
        <taxon>Gunneridae</taxon>
        <taxon>Pentapetalae</taxon>
        <taxon>asterids</taxon>
        <taxon>campanulids</taxon>
        <taxon>Asterales</taxon>
        <taxon>Asteraceae</taxon>
        <taxon>Asteroideae</taxon>
        <taxon>Heliantheae alliance</taxon>
        <taxon>Heliantheae</taxon>
        <taxon>Helianthus</taxon>
    </lineage>
</organism>
<comment type="caution">
    <text evidence="1">The sequence shown here is derived from an EMBL/GenBank/DDBJ whole genome shotgun (WGS) entry which is preliminary data.</text>
</comment>
<evidence type="ECO:0000313" key="1">
    <source>
        <dbReference type="EMBL" id="KAF5768206.1"/>
    </source>
</evidence>
<sequence>MAFLHRVYMRQIRLRIDHWNAMGNHKIEYDIEKSTTGVATNNLTSTKSSRGILPIDADVVYGVAHQHSGGIGSTIYEEPRKLFDFVLFKDKLT</sequence>
<dbReference type="PANTHER" id="PTHR33390">
    <property type="entry name" value="STRESS UP-REGULATED NOD 19 PROTEIN"/>
    <property type="match status" value="1"/>
</dbReference>
<accession>A0A9K3H6Q1</accession>
<dbReference type="InterPro" id="IPR011692">
    <property type="entry name" value="Stress_up-reg_Nod19"/>
</dbReference>
<dbReference type="EMBL" id="MNCJ02000329">
    <property type="protein sequence ID" value="KAF5768206.1"/>
    <property type="molecule type" value="Genomic_DNA"/>
</dbReference>
<dbReference type="Proteomes" id="UP000215914">
    <property type="component" value="Unassembled WGS sequence"/>
</dbReference>
<reference evidence="1" key="1">
    <citation type="journal article" date="2017" name="Nature">
        <title>The sunflower genome provides insights into oil metabolism, flowering and Asterid evolution.</title>
        <authorList>
            <person name="Badouin H."/>
            <person name="Gouzy J."/>
            <person name="Grassa C.J."/>
            <person name="Murat F."/>
            <person name="Staton S.E."/>
            <person name="Cottret L."/>
            <person name="Lelandais-Briere C."/>
            <person name="Owens G.L."/>
            <person name="Carrere S."/>
            <person name="Mayjonade B."/>
            <person name="Legrand L."/>
            <person name="Gill N."/>
            <person name="Kane N.C."/>
            <person name="Bowers J.E."/>
            <person name="Hubner S."/>
            <person name="Bellec A."/>
            <person name="Berard A."/>
            <person name="Berges H."/>
            <person name="Blanchet N."/>
            <person name="Boniface M.C."/>
            <person name="Brunel D."/>
            <person name="Catrice O."/>
            <person name="Chaidir N."/>
            <person name="Claudel C."/>
            <person name="Donnadieu C."/>
            <person name="Faraut T."/>
            <person name="Fievet G."/>
            <person name="Helmstetter N."/>
            <person name="King M."/>
            <person name="Knapp S.J."/>
            <person name="Lai Z."/>
            <person name="Le Paslier M.C."/>
            <person name="Lippi Y."/>
            <person name="Lorenzon L."/>
            <person name="Mandel J.R."/>
            <person name="Marage G."/>
            <person name="Marchand G."/>
            <person name="Marquand E."/>
            <person name="Bret-Mestries E."/>
            <person name="Morien E."/>
            <person name="Nambeesan S."/>
            <person name="Nguyen T."/>
            <person name="Pegot-Espagnet P."/>
            <person name="Pouilly N."/>
            <person name="Raftis F."/>
            <person name="Sallet E."/>
            <person name="Schiex T."/>
            <person name="Thomas J."/>
            <person name="Vandecasteele C."/>
            <person name="Vares D."/>
            <person name="Vear F."/>
            <person name="Vautrin S."/>
            <person name="Crespi M."/>
            <person name="Mangin B."/>
            <person name="Burke J.M."/>
            <person name="Salse J."/>
            <person name="Munos S."/>
            <person name="Vincourt P."/>
            <person name="Rieseberg L.H."/>
            <person name="Langlade N.B."/>
        </authorList>
    </citation>
    <scope>NUCLEOTIDE SEQUENCE</scope>
    <source>
        <tissue evidence="1">Leaves</tissue>
    </source>
</reference>
<dbReference type="Pfam" id="PF07712">
    <property type="entry name" value="SURNod19"/>
    <property type="match status" value="1"/>
</dbReference>
<dbReference type="PANTHER" id="PTHR33390:SF1">
    <property type="entry name" value="STRESS UP-REGULATED NOD 19 PROTEIN"/>
    <property type="match status" value="1"/>
</dbReference>
<gene>
    <name evidence="1" type="ORF">HanXRQr2_Chr14g0633701</name>
</gene>
<dbReference type="AlphaFoldDB" id="A0A9K3H6Q1"/>
<protein>
    <submittedName>
        <fullName evidence="1">Stress up-regulated Nod 19</fullName>
    </submittedName>
</protein>
<reference evidence="1" key="2">
    <citation type="submission" date="2020-06" db="EMBL/GenBank/DDBJ databases">
        <title>Helianthus annuus Genome sequencing and assembly Release 2.</title>
        <authorList>
            <person name="Gouzy J."/>
            <person name="Langlade N."/>
            <person name="Munos S."/>
        </authorList>
    </citation>
    <scope>NUCLEOTIDE SEQUENCE</scope>
    <source>
        <tissue evidence="1">Leaves</tissue>
    </source>
</reference>
<keyword evidence="2" id="KW-1185">Reference proteome</keyword>
<name>A0A9K3H6Q1_HELAN</name>
<dbReference type="Gramene" id="mRNA:HanXRQr2_Chr14g0633701">
    <property type="protein sequence ID" value="mRNA:HanXRQr2_Chr14g0633701"/>
    <property type="gene ID" value="HanXRQr2_Chr14g0633701"/>
</dbReference>
<evidence type="ECO:0000313" key="2">
    <source>
        <dbReference type="Proteomes" id="UP000215914"/>
    </source>
</evidence>